<keyword evidence="1" id="KW-0812">Transmembrane</keyword>
<name>A0A7I4Y5I7_HAECO</name>
<proteinExistence type="predicted"/>
<dbReference type="Proteomes" id="UP000025227">
    <property type="component" value="Unplaced"/>
</dbReference>
<evidence type="ECO:0000313" key="3">
    <source>
        <dbReference type="WBParaSite" id="HCON_00047670-00001"/>
    </source>
</evidence>
<dbReference type="OrthoDB" id="10466581at2759"/>
<feature type="transmembrane region" description="Helical" evidence="1">
    <location>
        <begin position="44"/>
        <end position="64"/>
    </location>
</feature>
<evidence type="ECO:0000256" key="1">
    <source>
        <dbReference type="SAM" id="Phobius"/>
    </source>
</evidence>
<dbReference type="WBParaSite" id="HCON_00047670-00001">
    <property type="protein sequence ID" value="HCON_00047670-00001"/>
    <property type="gene ID" value="HCON_00047670"/>
</dbReference>
<protein>
    <submittedName>
        <fullName evidence="3">Inner membrane protein</fullName>
    </submittedName>
</protein>
<organism evidence="2 3">
    <name type="scientific">Haemonchus contortus</name>
    <name type="common">Barber pole worm</name>
    <dbReference type="NCBI Taxonomy" id="6289"/>
    <lineage>
        <taxon>Eukaryota</taxon>
        <taxon>Metazoa</taxon>
        <taxon>Ecdysozoa</taxon>
        <taxon>Nematoda</taxon>
        <taxon>Chromadorea</taxon>
        <taxon>Rhabditida</taxon>
        <taxon>Rhabditina</taxon>
        <taxon>Rhabditomorpha</taxon>
        <taxon>Strongyloidea</taxon>
        <taxon>Trichostrongylidae</taxon>
        <taxon>Haemonchus</taxon>
    </lineage>
</organism>
<dbReference type="AlphaFoldDB" id="A0A7I4Y5I7"/>
<sequence length="137" mass="15111">MILATAVFFVVLILLTHMFGPIVLLHIGSAIASAAPLLLNLVWRIYTSIIGVVFGIVLCIYDIAAELKNSVRALLWRTTPKYTCVLSTAMNNVDTHATDRCHRCLDSISSTMRVSELHLCARSLHAKHEPAMGSVYM</sequence>
<reference evidence="3" key="1">
    <citation type="submission" date="2020-12" db="UniProtKB">
        <authorList>
            <consortium name="WormBaseParasite"/>
        </authorList>
    </citation>
    <scope>IDENTIFICATION</scope>
    <source>
        <strain evidence="3">MHco3</strain>
    </source>
</reference>
<keyword evidence="1" id="KW-1133">Transmembrane helix</keyword>
<keyword evidence="2" id="KW-1185">Reference proteome</keyword>
<keyword evidence="1" id="KW-0472">Membrane</keyword>
<evidence type="ECO:0000313" key="2">
    <source>
        <dbReference type="Proteomes" id="UP000025227"/>
    </source>
</evidence>
<accession>A0A7I4Y5I7</accession>